<organism evidence="2 3">
    <name type="scientific">Coprothermobacter proteolyticus (strain ATCC 35245 / DSM 5265 / OCM 4 / BT)</name>
    <dbReference type="NCBI Taxonomy" id="309798"/>
    <lineage>
        <taxon>Bacteria</taxon>
        <taxon>Pseudomonadati</taxon>
        <taxon>Coprothermobacterota</taxon>
        <taxon>Coprothermobacteria</taxon>
        <taxon>Coprothermobacterales</taxon>
        <taxon>Coprothermobacteraceae</taxon>
        <taxon>Coprothermobacter</taxon>
    </lineage>
</organism>
<dbReference type="KEGG" id="cpo:COPRO5265_1039"/>
<reference evidence="3" key="1">
    <citation type="submission" date="2008-08" db="EMBL/GenBank/DDBJ databases">
        <title>The complete genome sequence of Coprothermobacter proteolyticus strain ATCC 5245 / DSM 5265 / BT.</title>
        <authorList>
            <person name="Dodson R.J."/>
            <person name="Durkin A.S."/>
            <person name="Wu M."/>
            <person name="Eisen J."/>
            <person name="Sutton G."/>
        </authorList>
    </citation>
    <scope>NUCLEOTIDE SEQUENCE [LARGE SCALE GENOMIC DNA]</scope>
    <source>
        <strain evidence="3">ATCC 35245 / DSM 5265 / OCM 4 / BT</strain>
    </source>
</reference>
<protein>
    <recommendedName>
        <fullName evidence="1">PD-(D/E)XK endonuclease-like domain-containing protein</fullName>
    </recommendedName>
</protein>
<dbReference type="STRING" id="309798.COPRO5265_1039"/>
<evidence type="ECO:0000259" key="1">
    <source>
        <dbReference type="Pfam" id="PF12705"/>
    </source>
</evidence>
<dbReference type="InterPro" id="IPR038726">
    <property type="entry name" value="PDDEXK_AddAB-type"/>
</dbReference>
<dbReference type="RefSeq" id="WP_012543544.1">
    <property type="nucleotide sequence ID" value="NC_011295.1"/>
</dbReference>
<dbReference type="HOGENOM" id="CLU_949007_0_0_9"/>
<proteinExistence type="predicted"/>
<dbReference type="Proteomes" id="UP000001732">
    <property type="component" value="Chromosome"/>
</dbReference>
<dbReference type="EMBL" id="CP001145">
    <property type="protein sequence ID" value="ACI16892.1"/>
    <property type="molecule type" value="Genomic_DNA"/>
</dbReference>
<keyword evidence="3" id="KW-1185">Reference proteome</keyword>
<sequence length="293" mass="33161">MLRRIGVTTLIYWCPLYLDYSAQLPIATTGVADQFGSAVHELIYRMLSGDHKGLFDTEEDLAWSVLLESFPGAVESSFTEQVVKEMLNMARAAKRFAENYNPSQFEVKFEYGFGSDDMLVIGIADALGENLVLDWKTGSFMAESHRQQVKIYATMLWRLGLLQLPATLGVVYLGKAGVEGSQAESNVFQFSEAEAVVVEDFVQQFLQQYSLGNRRPRISDHCSFCPYGRWCQKTVKDVQTNQALHELWRLQERAGLIQKQLAPGFTEGVHLTEDFVVEKKGSFYLKVRRKNGT</sequence>
<feature type="domain" description="PD-(D/E)XK endonuclease-like" evidence="1">
    <location>
        <begin position="17"/>
        <end position="232"/>
    </location>
</feature>
<dbReference type="Pfam" id="PF12705">
    <property type="entry name" value="PDDEXK_1"/>
    <property type="match status" value="1"/>
</dbReference>
<dbReference type="Gene3D" id="3.90.320.10">
    <property type="match status" value="1"/>
</dbReference>
<dbReference type="AlphaFoldDB" id="B5Y9B0"/>
<name>B5Y9B0_COPPD</name>
<evidence type="ECO:0000313" key="3">
    <source>
        <dbReference type="Proteomes" id="UP000001732"/>
    </source>
</evidence>
<dbReference type="OrthoDB" id="9758506at2"/>
<reference evidence="2 3" key="2">
    <citation type="journal article" date="2014" name="Genome Announc.">
        <title>Complete Genome Sequence of Coprothermobacter proteolyticus DSM 5265.</title>
        <authorList>
            <person name="Alexiev A."/>
            <person name="Coil D.A."/>
            <person name="Badger J.H."/>
            <person name="Enticknap J."/>
            <person name="Ward N."/>
            <person name="Robb F.T."/>
            <person name="Eisen J.A."/>
        </authorList>
    </citation>
    <scope>NUCLEOTIDE SEQUENCE [LARGE SCALE GENOMIC DNA]</scope>
    <source>
        <strain evidence="3">ATCC 35245 / DSM 5265 / OCM 4 / BT</strain>
    </source>
</reference>
<gene>
    <name evidence="2" type="ordered locus">COPRO5265_1039</name>
</gene>
<evidence type="ECO:0000313" key="2">
    <source>
        <dbReference type="EMBL" id="ACI16892.1"/>
    </source>
</evidence>
<dbReference type="eggNOG" id="COG2887">
    <property type="taxonomic scope" value="Bacteria"/>
</dbReference>
<accession>B5Y9B0</accession>
<dbReference type="InterPro" id="IPR011604">
    <property type="entry name" value="PDDEXK-like_dom_sf"/>
</dbReference>